<name>A0A381WUU7_9ZZZZ</name>
<dbReference type="EMBL" id="UINC01012809">
    <property type="protein sequence ID" value="SVA55713.1"/>
    <property type="molecule type" value="Genomic_DNA"/>
</dbReference>
<organism evidence="1">
    <name type="scientific">marine metagenome</name>
    <dbReference type="NCBI Taxonomy" id="408172"/>
    <lineage>
        <taxon>unclassified sequences</taxon>
        <taxon>metagenomes</taxon>
        <taxon>ecological metagenomes</taxon>
    </lineage>
</organism>
<reference evidence="1" key="1">
    <citation type="submission" date="2018-05" db="EMBL/GenBank/DDBJ databases">
        <authorList>
            <person name="Lanie J.A."/>
            <person name="Ng W.-L."/>
            <person name="Kazmierczak K.M."/>
            <person name="Andrzejewski T.M."/>
            <person name="Davidsen T.M."/>
            <person name="Wayne K.J."/>
            <person name="Tettelin H."/>
            <person name="Glass J.I."/>
            <person name="Rusch D."/>
            <person name="Podicherti R."/>
            <person name="Tsui H.-C.T."/>
            <person name="Winkler M.E."/>
        </authorList>
    </citation>
    <scope>NUCLEOTIDE SEQUENCE</scope>
</reference>
<gene>
    <name evidence="1" type="ORF">METZ01_LOCUS108567</name>
</gene>
<dbReference type="AlphaFoldDB" id="A0A381WUU7"/>
<sequence>MKLSCKLELVTENQKYLEKLIVYGYYLSIDVHCVKKELKE</sequence>
<evidence type="ECO:0000313" key="1">
    <source>
        <dbReference type="EMBL" id="SVA55713.1"/>
    </source>
</evidence>
<accession>A0A381WUU7</accession>
<protein>
    <submittedName>
        <fullName evidence="1">Uncharacterized protein</fullName>
    </submittedName>
</protein>
<proteinExistence type="predicted"/>